<evidence type="ECO:0000256" key="2">
    <source>
        <dbReference type="ARBA" id="ARBA00022525"/>
    </source>
</evidence>
<gene>
    <name evidence="3" type="ORF">KME32_02820</name>
</gene>
<dbReference type="PROSITE" id="PS00330">
    <property type="entry name" value="HEMOLYSIN_CALCIUM"/>
    <property type="match status" value="1"/>
</dbReference>
<dbReference type="PRINTS" id="PR00313">
    <property type="entry name" value="CABNDNGRPT"/>
</dbReference>
<dbReference type="SUPFAM" id="SSF51120">
    <property type="entry name" value="beta-Roll"/>
    <property type="match status" value="2"/>
</dbReference>
<dbReference type="InterPro" id="IPR018511">
    <property type="entry name" value="Hemolysin-typ_Ca-bd_CS"/>
</dbReference>
<dbReference type="InterPro" id="IPR011049">
    <property type="entry name" value="Serralysin-like_metalloprot_C"/>
</dbReference>
<dbReference type="PANTHER" id="PTHR38340:SF1">
    <property type="entry name" value="S-LAYER PROTEIN"/>
    <property type="match status" value="1"/>
</dbReference>
<accession>A0A951PTT1</accession>
<keyword evidence="2" id="KW-0964">Secreted</keyword>
<dbReference type="PANTHER" id="PTHR38340">
    <property type="entry name" value="S-LAYER PROTEIN"/>
    <property type="match status" value="1"/>
</dbReference>
<dbReference type="GO" id="GO:0005509">
    <property type="term" value="F:calcium ion binding"/>
    <property type="evidence" value="ECO:0007669"/>
    <property type="project" value="InterPro"/>
</dbReference>
<evidence type="ECO:0000313" key="3">
    <source>
        <dbReference type="EMBL" id="MBW4560084.1"/>
    </source>
</evidence>
<protein>
    <recommendedName>
        <fullName evidence="5">Calcium-binding protein</fullName>
    </recommendedName>
</protein>
<sequence>MPTIIYDIEGTSGPDILRGTSANDVIGGFDADDKFIGSGGSDALDGGKGFDTAVYRNFKTLIVLKPTALVNDFYSGITSIVDKGNSQEDRLGIFANSIEKVIGATGKANLIDASETLPDGYITVNLATQNVSVAGIKNIYSGQLFPTLKLKVENFRNVIGTERGDSITGDAGNNMLKGLGGNDTLSGGGGKDNLIGGAGNDVFVGGSGDDTLSGTDATARGAKESDILNPGQGRDRIILGDSSSAYYEGAGGGDLAIIKGISQEDRIVLSAKESYKFERKGDNFLLYTMQGSTKDLIARIEDTSSSIFKGLEGTTFHITAEQTLSVFIGI</sequence>
<proteinExistence type="predicted"/>
<dbReference type="InterPro" id="IPR050557">
    <property type="entry name" value="RTX_toxin/Mannuronan_C5-epim"/>
</dbReference>
<reference evidence="3" key="1">
    <citation type="submission" date="2021-05" db="EMBL/GenBank/DDBJ databases">
        <authorList>
            <person name="Pietrasiak N."/>
            <person name="Ward R."/>
            <person name="Stajich J.E."/>
            <person name="Kurbessoian T."/>
        </authorList>
    </citation>
    <scope>NUCLEOTIDE SEQUENCE</scope>
    <source>
        <strain evidence="3">JT2-VF2</strain>
    </source>
</reference>
<reference evidence="3" key="2">
    <citation type="journal article" date="2022" name="Microbiol. Resour. Announc.">
        <title>Metagenome Sequencing to Explore Phylogenomics of Terrestrial Cyanobacteria.</title>
        <authorList>
            <person name="Ward R.D."/>
            <person name="Stajich J.E."/>
            <person name="Johansen J.R."/>
            <person name="Huntemann M."/>
            <person name="Clum A."/>
            <person name="Foster B."/>
            <person name="Foster B."/>
            <person name="Roux S."/>
            <person name="Palaniappan K."/>
            <person name="Varghese N."/>
            <person name="Mukherjee S."/>
            <person name="Reddy T.B.K."/>
            <person name="Daum C."/>
            <person name="Copeland A."/>
            <person name="Chen I.A."/>
            <person name="Ivanova N.N."/>
            <person name="Kyrpides N.C."/>
            <person name="Shapiro N."/>
            <person name="Eloe-Fadrosh E.A."/>
            <person name="Pietrasiak N."/>
        </authorList>
    </citation>
    <scope>NUCLEOTIDE SEQUENCE</scope>
    <source>
        <strain evidence="3">JT2-VF2</strain>
    </source>
</reference>
<dbReference type="EMBL" id="JAHHHN010000001">
    <property type="protein sequence ID" value="MBW4560084.1"/>
    <property type="molecule type" value="Genomic_DNA"/>
</dbReference>
<evidence type="ECO:0008006" key="5">
    <source>
        <dbReference type="Google" id="ProtNLM"/>
    </source>
</evidence>
<dbReference type="Proteomes" id="UP000715781">
    <property type="component" value="Unassembled WGS sequence"/>
</dbReference>
<organism evidence="3 4">
    <name type="scientific">Mojavia pulchra JT2-VF2</name>
    <dbReference type="NCBI Taxonomy" id="287848"/>
    <lineage>
        <taxon>Bacteria</taxon>
        <taxon>Bacillati</taxon>
        <taxon>Cyanobacteriota</taxon>
        <taxon>Cyanophyceae</taxon>
        <taxon>Nostocales</taxon>
        <taxon>Nostocaceae</taxon>
    </lineage>
</organism>
<comment type="caution">
    <text evidence="3">The sequence shown here is derived from an EMBL/GenBank/DDBJ whole genome shotgun (WGS) entry which is preliminary data.</text>
</comment>
<comment type="subcellular location">
    <subcellularLocation>
        <location evidence="1">Secreted</location>
    </subcellularLocation>
</comment>
<dbReference type="AlphaFoldDB" id="A0A951PTT1"/>
<name>A0A951PTT1_9NOST</name>
<dbReference type="GO" id="GO:0005576">
    <property type="term" value="C:extracellular region"/>
    <property type="evidence" value="ECO:0007669"/>
    <property type="project" value="UniProtKB-SubCell"/>
</dbReference>
<evidence type="ECO:0000313" key="4">
    <source>
        <dbReference type="Proteomes" id="UP000715781"/>
    </source>
</evidence>
<dbReference type="Gene3D" id="2.150.10.10">
    <property type="entry name" value="Serralysin-like metalloprotease, C-terminal"/>
    <property type="match status" value="2"/>
</dbReference>
<dbReference type="InterPro" id="IPR001343">
    <property type="entry name" value="Hemolysn_Ca-bd"/>
</dbReference>
<evidence type="ECO:0000256" key="1">
    <source>
        <dbReference type="ARBA" id="ARBA00004613"/>
    </source>
</evidence>
<dbReference type="Pfam" id="PF00353">
    <property type="entry name" value="HemolysinCabind"/>
    <property type="match status" value="2"/>
</dbReference>